<accession>A0AAQ0FGG1</accession>
<name>A0AAQ0FGG1_BURCE</name>
<dbReference type="Proteomes" id="UP000248899">
    <property type="component" value="Unassembled WGS sequence"/>
</dbReference>
<dbReference type="EMBL" id="QLUZ01000010">
    <property type="protein sequence ID" value="RAQ08121.1"/>
    <property type="molecule type" value="Genomic_DNA"/>
</dbReference>
<comment type="caution">
    <text evidence="2">The sequence shown here is derived from an EMBL/GenBank/DDBJ whole genome shotgun (WGS) entry which is preliminary data.</text>
</comment>
<keyword evidence="1" id="KW-0732">Signal</keyword>
<feature type="chain" id="PRO_5042889600" evidence="1">
    <location>
        <begin position="24"/>
        <end position="204"/>
    </location>
</feature>
<gene>
    <name evidence="2" type="ORF">DPR02_19055</name>
</gene>
<dbReference type="RefSeq" id="WP_111940412.1">
    <property type="nucleotide sequence ID" value="NZ_JAUJSG010000006.1"/>
</dbReference>
<proteinExistence type="predicted"/>
<protein>
    <submittedName>
        <fullName evidence="2">Uncharacterized protein</fullName>
    </submittedName>
</protein>
<dbReference type="AlphaFoldDB" id="A0AAQ0FGG1"/>
<organism evidence="2 3">
    <name type="scientific">Burkholderia cepacia</name>
    <name type="common">Pseudomonas cepacia</name>
    <dbReference type="NCBI Taxonomy" id="292"/>
    <lineage>
        <taxon>Bacteria</taxon>
        <taxon>Pseudomonadati</taxon>
        <taxon>Pseudomonadota</taxon>
        <taxon>Betaproteobacteria</taxon>
        <taxon>Burkholderiales</taxon>
        <taxon>Burkholderiaceae</taxon>
        <taxon>Burkholderia</taxon>
        <taxon>Burkholderia cepacia complex</taxon>
    </lineage>
</organism>
<feature type="signal peptide" evidence="1">
    <location>
        <begin position="1"/>
        <end position="23"/>
    </location>
</feature>
<sequence length="204" mass="21562">MVAVKSLAAGGALWCALLSTAGAHDTHVVPKAADSHAAHMSMQAAPAKQKPPLATGAAFDTHHRLWVAWVEGAHVVVAHSDDAGRTLSAPVTVNAMPEPIYTSAENRPKIATSPDVQLAMVAMDAYDDNGAAISRVLVRMNLPPQVAQYANAEPMPERLRAALDAGWRGEVPRTVWIGRDGAREARSGLLTADVLDGGLQRVTR</sequence>
<evidence type="ECO:0000313" key="2">
    <source>
        <dbReference type="EMBL" id="RAQ08121.1"/>
    </source>
</evidence>
<evidence type="ECO:0000313" key="3">
    <source>
        <dbReference type="Proteomes" id="UP000248899"/>
    </source>
</evidence>
<evidence type="ECO:0000256" key="1">
    <source>
        <dbReference type="SAM" id="SignalP"/>
    </source>
</evidence>
<reference evidence="2 3" key="1">
    <citation type="submission" date="2018-06" db="EMBL/GenBank/DDBJ databases">
        <title>Towards the identification of Burkholderia cepacia strain which caused fatal septicemia.</title>
        <authorList>
            <person name="Bui L.A.T."/>
            <person name="Zakharova I.B."/>
            <person name="Shpak I.M."/>
            <person name="Teteryatnikova N."/>
            <person name="Ustinov D.V."/>
            <person name="Kuzyutina Y.A."/>
            <person name="Nguyen H.N."/>
            <person name="Antonov A.S."/>
            <person name="Avdyusheva E.F."/>
            <person name="Victorov D.V."/>
        </authorList>
    </citation>
    <scope>NUCLEOTIDE SEQUENCE [LARGE SCALE GENOMIC DNA]</scope>
    <source>
        <strain evidence="2 3">PT02</strain>
    </source>
</reference>